<evidence type="ECO:0000256" key="1">
    <source>
        <dbReference type="ARBA" id="ARBA00022572"/>
    </source>
</evidence>
<dbReference type="Pfam" id="PF24633">
    <property type="entry name" value="DUF7630"/>
    <property type="match status" value="1"/>
</dbReference>
<keyword evidence="2" id="KW-1015">Disulfide bond</keyword>
<evidence type="ECO:0000313" key="7">
    <source>
        <dbReference type="Proteomes" id="UP000220158"/>
    </source>
</evidence>
<reference evidence="6 7" key="1">
    <citation type="submission" date="2015-04" db="EMBL/GenBank/DDBJ databases">
        <authorList>
            <consortium name="Pathogen Informatics"/>
        </authorList>
    </citation>
    <scope>NUCLEOTIDE SEQUENCE [LARGE SCALE GENOMIC DNA]</scope>
    <source>
        <strain evidence="6 7">SGS1</strain>
    </source>
</reference>
<sequence>MSINYKNIFIIVLSFSILKYKNEKNNINFFKKNYMRYEENKYIFKQKEKPFKINEVKFYKNRFNNKHLSRLKNLSNENIFIVKNKSGELKKINRKKRFKRNFINSFIQPHFSKSKVNLYSSLQILIDQYCYPYVARCIGMYTKCLCVKETDIDKTIYSGTCLNNCGSISECYGYPKNLQKIIPQSFIDNKKILTCVSSRLQRKLNNGCGKNKVFRYNNRKGYCIPYDLLDFKKSGKYCYNNNKEITSCWGYFKDTCNNVDDYGVGNNLYFYSIIQNSCNEHIEGNGESYVGCQDMSITQRKCIHWNFLNVSELLGTHYGHNYCRNPESLETIYCFVKKGGFVVREFCTPKKDTILNDIIYSEKSISTFDITMKNVSDFRIMFMRNNCNTPFTDTNNPNKNIVYEKTNYIYHEVDGEIALTITFKYFQFDYKYISFNNLSICACYKDYYSDINISCTPNTYKKKVGTFIYSNSFFGKNSNVFHIDKNKYFTLNINGDSLRSETYISSGNYSYECNSLFLMYNYQDELSDLLNTDINKKIQKVYPPLNSSKKVSFIYGYSDKALKLETLIKRNVSYLLTIDNLSYISSQRLTNLKDGNNLICIKYNLNGYKSFYYAGKIIYNYGNSSEAKYLLKNDKSYYDNFTYIKRFPSYRGFHYFSFSDDSCEIDDPLLSNERILHTSEETNISRIKKYYSLYPYNHIKNYFKVYGRNMSFSPNDNGLFYILVKGIDIKGPVNYLCERDDQFKHPSAVSLVNFSDFFSVSFKEFAHYFEVYSIPTNIHNTYLSGIYYNFISNFFYLRELLSSYHKAKILSTWAHESDNYISLWFISTNVLTPFFLIKYQINSPSFAFADFVIISESVISLNFYIFSKRNRTIKKYNTDNFFKLNLIKEEYYLGLQGVVSIEKFSHNNKPYFLLLFKYSELAILDSDLEEVHIIKEKEKHVDSKPIKVQCLDMTNIMCFILYRYHQILWFSLYFNFQSPSFSSLTSSIFEENNLYTDSTNNLNNYNATEKKSISTLKSRSVYSTHRDKHNKSRQLKRSSSPPKKKKSAATILMKYIYIYIEHDKEVLLETPNDITVISKLNEYIIYVSFKESNKLHIYSTDRIEKTIEYYKFIKNEDLSHYNINYIFSYFFVDKNFINFFVTKEEENYAICSFVHENSSRTVVIYKPKEWYIYNKNIELKPIIKGDKRQIKHFSIQYDNDLQDQNIIIYKKSGIIQIHFNKIKSMNVKLKVIMYGLFQIYETYVTFNIICDSGKYYKNNGCHPCERGYYNNLKEIKKNIIYFTRCVPCEENKTTSLEIATNKNECLCDLGYEYVKNPNNPSNYICSPCPKGKYKNTVSNELCQGNGCKENSTSFITGAKSELEIRCLCNAGYYLSYNSSGLEFCQKCLPDYFCPGSLVGIQKCPPYNKTIPDSTTNSVSMNSCFCKKGYEPIDMNRRKIKGSRDGHYYKLFFNKYHYLQHQINPQHICMECNIGYYKDTISFKPCEKCPKNSTSKAYGSTSIKKCDSCYSGYYKKLNEGCSKCLPNHFCVGSFPKNDLVQYTGDAVICPNNSITIPPYEKNASFKNCLCVEGYIKNSQESYNLDEHCKPVPLNFYKDTISNDLGKSCPLNSITLIVGAKSIDECICNKGYYYNVTKKECEECPIGYYCPEKSLKNKFMKPQKCPNNSGNIKKGLHELRNCECNFGYAPNMYINKLLNNQSFKENEKRLLSSFKKFANEPNKKNIKNFKNYIASKRNNNFVNKKKNENHFDSNKLLLCIKCPPSTYKSVISNEPCDPCPKNSSTLESFNKSDVFFCLCNPGYYLDQQTCKPCSFSNFYCAGEKIYIITEDMHNEIINDIRKNISEFKGTNKNAFINSIIDKYDEKISDFNIKYDFKNGNPFDLYSSSKTLSTIQNYSERIRLSSKKNLESLNEKKNNEDLKNILKNFFHKDHKNIIYAKYQKIIKCQKNTVIPLGVDSSYTFDDCKCAKGYYLESKDFSKSIKICKPCKEGTFKNYVGDEAFCVSCPPKSTSFEGSIYPTHCFCKEGFFYSNENCLECLEGATCKGGLYESTMKRAQLDIENIIITKEDHVKPESKKGYFLDESVISFVDASEWKFIKCPINGACLEKNKCHYTMNNYLCVECTQGYTNSFMRSLCVKCPNNTINIILLFIIYVTFCFIIIIISYLNISSGFYRRSIHSIVIKIAVNYISCMLVITVLKENNLLLPTFVLDFYKKINNLIHRGENRKIVSVDCLLRHYFNLSYSDSFFYTSLIFFLIPVLLIISLTIILFIILKLYRLIKKKVIANRLDLLRIAKKEKIFFLANSLEKSYSKERFIMILRYIKLEHYTIMDRILIFFEDMIPVYVTFLFIIHAKTSLRMFQLFDCSYIKYSNNSGKYILSRASSVQCNLNTEYFKFFMLGLSGTIMWSVGIPLFSFFVLYINRHNLFHENVRIKYGFLHNGYLHNRWYWEAIVFIRKISVLFITTVIIFPSDETNASRLLLITFVAVFSLCVHFIFQPFDKRNFFTLNKLENFSLYIWVSTIIIISVLLSMNLKELLNFIILFFLAMLHIIFSVKLLFCLFYECVENIRRKKTCYNVPIIGSYAKLLGDIVEKKKKQEPLIYYDKNSKRIAIILPECVIKKKKKMENFAKSFQGIFKSLSHFYKRKKGYMQLKNHSDEVNEESKAIQQIPSTNKGIDTKSKYISKNYKISNQQDDDNDLLFEDSTQNQRMHFCSFLKSTNVSVYGNINKECRMFAIEIYKELFDIFLKNVTLIYISDMFFEFLFKISINIENLIDNLDQKEKIFESLNEEQNFDHLIQWSLERKEKYNENKKLEESELISYKNFKSNFNLSKENSDVFQVPLSFCDEMELNDSNDNKKNEDKKKKKKNQYISMKQKEKLFSFFSDDLLNKKIALSEFYFILIELKLKYFSSLPSCFYMFKIYKKLEKKYERRKLRKLNEKLKKCQSINDGNIKTNEGDLKIDEIKEKIPLLYKEFKDLSKIIEQLKHEYININKKDYEKDSANESVFTDLDDDISLSRFT</sequence>
<accession>A0A1J1H6V4</accession>
<feature type="transmembrane region" description="Helical" evidence="4">
    <location>
        <begin position="2514"/>
        <end position="2532"/>
    </location>
</feature>
<organism evidence="6 7">
    <name type="scientific">Plasmodium relictum</name>
    <dbReference type="NCBI Taxonomy" id="85471"/>
    <lineage>
        <taxon>Eukaryota</taxon>
        <taxon>Sar</taxon>
        <taxon>Alveolata</taxon>
        <taxon>Apicomplexa</taxon>
        <taxon>Aconoidasida</taxon>
        <taxon>Haemosporida</taxon>
        <taxon>Plasmodiidae</taxon>
        <taxon>Plasmodium</taxon>
        <taxon>Plasmodium (Haemamoeba)</taxon>
    </lineage>
</organism>
<proteinExistence type="predicted"/>
<dbReference type="Gene3D" id="2.40.20.10">
    <property type="entry name" value="Plasminogen Kringle 4"/>
    <property type="match status" value="1"/>
</dbReference>
<dbReference type="Pfam" id="PF07699">
    <property type="entry name" value="Ephrin_rec_like"/>
    <property type="match status" value="1"/>
</dbReference>
<dbReference type="OrthoDB" id="10035969at2759"/>
<feature type="transmembrane region" description="Helical" evidence="4">
    <location>
        <begin position="2446"/>
        <end position="2469"/>
    </location>
</feature>
<dbReference type="SUPFAM" id="SSF81665">
    <property type="entry name" value="Calcium ATPase, transmembrane domain M"/>
    <property type="match status" value="1"/>
</dbReference>
<feature type="transmembrane region" description="Helical" evidence="4">
    <location>
        <begin position="2246"/>
        <end position="2272"/>
    </location>
</feature>
<keyword evidence="4" id="KW-0812">Transmembrane</keyword>
<keyword evidence="4" id="KW-1133">Transmembrane helix</keyword>
<feature type="transmembrane region" description="Helical" evidence="4">
    <location>
        <begin position="2332"/>
        <end position="2352"/>
    </location>
</feature>
<feature type="domain" description="Kringle" evidence="5">
    <location>
        <begin position="280"/>
        <end position="347"/>
    </location>
</feature>
<dbReference type="VEuPathDB" id="PlasmoDB:PRELSG_0708700"/>
<keyword evidence="1" id="KW-0420">Kringle</keyword>
<dbReference type="SMART" id="SM00130">
    <property type="entry name" value="KR"/>
    <property type="match status" value="1"/>
</dbReference>
<dbReference type="EMBL" id="LN835302">
    <property type="protein sequence ID" value="CRG99323.1"/>
    <property type="molecule type" value="Genomic_DNA"/>
</dbReference>
<dbReference type="InterPro" id="IPR056048">
    <property type="entry name" value="CRMPA/B-like_DUF7631"/>
</dbReference>
<dbReference type="InterPro" id="IPR023298">
    <property type="entry name" value="ATPase_P-typ_TM_dom_sf"/>
</dbReference>
<dbReference type="RefSeq" id="XP_028532330.1">
    <property type="nucleotide sequence ID" value="XM_028675774.1"/>
</dbReference>
<dbReference type="Pfam" id="PF24634">
    <property type="entry name" value="DUF7631"/>
    <property type="match status" value="1"/>
</dbReference>
<evidence type="ECO:0000256" key="4">
    <source>
        <dbReference type="SAM" id="Phobius"/>
    </source>
</evidence>
<evidence type="ECO:0000256" key="2">
    <source>
        <dbReference type="ARBA" id="ARBA00023157"/>
    </source>
</evidence>
<evidence type="ECO:0000256" key="3">
    <source>
        <dbReference type="SAM" id="MobiDB-lite"/>
    </source>
</evidence>
<dbReference type="SMART" id="SM00181">
    <property type="entry name" value="EGF"/>
    <property type="match status" value="3"/>
</dbReference>
<feature type="transmembrane region" description="Helical" evidence="4">
    <location>
        <begin position="2538"/>
        <end position="2561"/>
    </location>
</feature>
<dbReference type="InterPro" id="IPR011641">
    <property type="entry name" value="Tyr-kin_ephrin_A/B_rcpt-like"/>
</dbReference>
<feature type="transmembrane region" description="Helical" evidence="4">
    <location>
        <begin position="2395"/>
        <end position="2420"/>
    </location>
</feature>
<feature type="compositionally biased region" description="Basic residues" evidence="3">
    <location>
        <begin position="1026"/>
        <end position="1046"/>
    </location>
</feature>
<dbReference type="InterPro" id="IPR009030">
    <property type="entry name" value="Growth_fac_rcpt_cys_sf"/>
</dbReference>
<dbReference type="PANTHER" id="PTHR11319">
    <property type="entry name" value="G PROTEIN-COUPLED RECEPTOR-RELATED"/>
    <property type="match status" value="1"/>
</dbReference>
<feature type="transmembrane region" description="Helical" evidence="4">
    <location>
        <begin position="2145"/>
        <end position="2167"/>
    </location>
</feature>
<name>A0A1J1H6V4_PLARL</name>
<dbReference type="SUPFAM" id="SSF57440">
    <property type="entry name" value="Kringle-like"/>
    <property type="match status" value="1"/>
</dbReference>
<gene>
    <name evidence="6" type="primary">CRMP1</name>
    <name evidence="6" type="ORF">PRELSG_0708700</name>
</gene>
<dbReference type="SUPFAM" id="SSF57184">
    <property type="entry name" value="Growth factor receptor domain"/>
    <property type="match status" value="1"/>
</dbReference>
<feature type="transmembrane region" description="Helical" evidence="4">
    <location>
        <begin position="2475"/>
        <end position="2494"/>
    </location>
</feature>
<dbReference type="InterPro" id="IPR013806">
    <property type="entry name" value="Kringle-like"/>
</dbReference>
<dbReference type="KEGG" id="prel:PRELSG_0708700"/>
<dbReference type="InterPro" id="IPR000001">
    <property type="entry name" value="Kringle"/>
</dbReference>
<dbReference type="PROSITE" id="PS00021">
    <property type="entry name" value="KRINGLE_1"/>
    <property type="match status" value="1"/>
</dbReference>
<keyword evidence="7" id="KW-1185">Reference proteome</keyword>
<dbReference type="PROSITE" id="PS50070">
    <property type="entry name" value="KRINGLE_2"/>
    <property type="match status" value="1"/>
</dbReference>
<evidence type="ECO:0000313" key="6">
    <source>
        <dbReference type="EMBL" id="CRG99323.1"/>
    </source>
</evidence>
<protein>
    <submittedName>
        <fullName evidence="6">Cysteine repeat modular protein 1, putative</fullName>
    </submittedName>
</protein>
<dbReference type="InterPro" id="IPR018056">
    <property type="entry name" value="Kringle_CS"/>
</dbReference>
<dbReference type="SMART" id="SM01411">
    <property type="entry name" value="Ephrin_rec_like"/>
    <property type="match status" value="9"/>
</dbReference>
<keyword evidence="4" id="KW-0472">Membrane</keyword>
<evidence type="ECO:0000259" key="5">
    <source>
        <dbReference type="PROSITE" id="PS50070"/>
    </source>
</evidence>
<dbReference type="InterPro" id="IPR038178">
    <property type="entry name" value="Kringle_sf"/>
</dbReference>
<dbReference type="PANTHER" id="PTHR11319:SF35">
    <property type="entry name" value="OUTER MEMBRANE PROTEIN PMPC-RELATED"/>
    <property type="match status" value="1"/>
</dbReference>
<feature type="region of interest" description="Disordered" evidence="3">
    <location>
        <begin position="1023"/>
        <end position="1046"/>
    </location>
</feature>
<dbReference type="Gene3D" id="2.10.50.10">
    <property type="entry name" value="Tumor Necrosis Factor Receptor, subunit A, domain 2"/>
    <property type="match status" value="6"/>
</dbReference>
<dbReference type="InterPro" id="IPR000742">
    <property type="entry name" value="EGF"/>
</dbReference>
<dbReference type="Proteomes" id="UP000220158">
    <property type="component" value="Chromosome 7"/>
</dbReference>
<dbReference type="InterPro" id="IPR056047">
    <property type="entry name" value="CRMPA-like_DUF7630"/>
</dbReference>
<dbReference type="GeneID" id="39735424"/>
<dbReference type="OMA" id="LFDCSYI"/>
<feature type="transmembrane region" description="Helical" evidence="4">
    <location>
        <begin position="2179"/>
        <end position="2197"/>
    </location>
</feature>